<organism evidence="1 2">
    <name type="scientific">Granulicella rosea</name>
    <dbReference type="NCBI Taxonomy" id="474952"/>
    <lineage>
        <taxon>Bacteria</taxon>
        <taxon>Pseudomonadati</taxon>
        <taxon>Acidobacteriota</taxon>
        <taxon>Terriglobia</taxon>
        <taxon>Terriglobales</taxon>
        <taxon>Acidobacteriaceae</taxon>
        <taxon>Granulicella</taxon>
    </lineage>
</organism>
<gene>
    <name evidence="1" type="ORF">SAMN05421770_101829</name>
</gene>
<proteinExistence type="predicted"/>
<keyword evidence="2" id="KW-1185">Reference proteome</keyword>
<evidence type="ECO:0000313" key="1">
    <source>
        <dbReference type="EMBL" id="SNS40340.1"/>
    </source>
</evidence>
<dbReference type="Proteomes" id="UP000198356">
    <property type="component" value="Unassembled WGS sequence"/>
</dbReference>
<protein>
    <submittedName>
        <fullName evidence="1">Uncharacterized protein</fullName>
    </submittedName>
</protein>
<name>A0A239E6G5_9BACT</name>
<dbReference type="EMBL" id="FZOU01000001">
    <property type="protein sequence ID" value="SNS40340.1"/>
    <property type="molecule type" value="Genomic_DNA"/>
</dbReference>
<evidence type="ECO:0000313" key="2">
    <source>
        <dbReference type="Proteomes" id="UP000198356"/>
    </source>
</evidence>
<sequence length="64" mass="7062">MHAEIEASNDGSVAMRLDGEAAQAVLASVMFASRFHKAILPIARSMESWLQGDNGEKKRMLRCQ</sequence>
<accession>A0A239E6G5</accession>
<reference evidence="1 2" key="1">
    <citation type="submission" date="2017-06" db="EMBL/GenBank/DDBJ databases">
        <authorList>
            <person name="Kim H.J."/>
            <person name="Triplett B.A."/>
        </authorList>
    </citation>
    <scope>NUCLEOTIDE SEQUENCE [LARGE SCALE GENOMIC DNA]</scope>
    <source>
        <strain evidence="1 2">DSM 18704</strain>
    </source>
</reference>
<dbReference type="AlphaFoldDB" id="A0A239E6G5"/>